<evidence type="ECO:0000256" key="7">
    <source>
        <dbReference type="PROSITE-ProRule" id="PRU00076"/>
    </source>
</evidence>
<organism evidence="15 16">
    <name type="scientific">Fopius arisanus</name>
    <dbReference type="NCBI Taxonomy" id="64838"/>
    <lineage>
        <taxon>Eukaryota</taxon>
        <taxon>Metazoa</taxon>
        <taxon>Ecdysozoa</taxon>
        <taxon>Arthropoda</taxon>
        <taxon>Hexapoda</taxon>
        <taxon>Insecta</taxon>
        <taxon>Pterygota</taxon>
        <taxon>Neoptera</taxon>
        <taxon>Endopterygota</taxon>
        <taxon>Hymenoptera</taxon>
        <taxon>Apocrita</taxon>
        <taxon>Ichneumonoidea</taxon>
        <taxon>Braconidae</taxon>
        <taxon>Opiinae</taxon>
        <taxon>Fopius</taxon>
    </lineage>
</organism>
<dbReference type="PRINTS" id="PR00289">
    <property type="entry name" value="DISINTEGRIN"/>
</dbReference>
<feature type="binding site" evidence="8">
    <location>
        <position position="412"/>
    </location>
    <ligand>
        <name>Zn(2+)</name>
        <dbReference type="ChEBI" id="CHEBI:29105"/>
        <note>catalytic</note>
    </ligand>
</feature>
<dbReference type="InterPro" id="IPR034027">
    <property type="entry name" value="Reprolysin_adamalysin"/>
</dbReference>
<feature type="compositionally biased region" description="Low complexity" evidence="9">
    <location>
        <begin position="762"/>
        <end position="777"/>
    </location>
</feature>
<dbReference type="GO" id="GO:0005886">
    <property type="term" value="C:plasma membrane"/>
    <property type="evidence" value="ECO:0007669"/>
    <property type="project" value="UniProtKB-ARBA"/>
</dbReference>
<dbReference type="FunFam" id="3.40.390.10:FF:000002">
    <property type="entry name" value="Disintegrin and metalloproteinase domain-containing protein 22"/>
    <property type="match status" value="1"/>
</dbReference>
<dbReference type="Gene3D" id="4.10.70.10">
    <property type="entry name" value="Disintegrin domain"/>
    <property type="match status" value="1"/>
</dbReference>
<feature type="compositionally biased region" description="Low complexity" evidence="9">
    <location>
        <begin position="1203"/>
        <end position="1213"/>
    </location>
</feature>
<evidence type="ECO:0000313" key="16">
    <source>
        <dbReference type="RefSeq" id="XP_011306239.1"/>
    </source>
</evidence>
<keyword evidence="11" id="KW-0732">Signal</keyword>
<accession>A0A9R1U2S8</accession>
<dbReference type="Gene3D" id="3.40.390.10">
    <property type="entry name" value="Collagenase (Catalytic Domain)"/>
    <property type="match status" value="1"/>
</dbReference>
<keyword evidence="7" id="KW-0245">EGF-like domain</keyword>
<feature type="chain" id="PRO_5040425137" evidence="11">
    <location>
        <begin position="22"/>
        <end position="1331"/>
    </location>
</feature>
<keyword evidence="16" id="KW-0645">Protease</keyword>
<dbReference type="Pfam" id="PF08516">
    <property type="entry name" value="ADAM_CR"/>
    <property type="match status" value="1"/>
</dbReference>
<sequence>MFWVHCGLFVLVIAVPGFISTTDSTSKREADYTLDDSFWNEETPAGEVERLLREYRQNQELVRDIGAHNYQIIYPVQLRHHEKMGISTREAGFPKYPQRSGYSDGYQNARGRSRAGKHFHRTSLLIKAFNHKFRLDLELNTQLLAPNLIQKDFLSRDVEQMSKQEIEHCYYHGTVRDYPGASAAFHTCNGVSGVIHLGNETFVIQPFYGGDLSQRHPHVIFEARTKANKGCGIAGNLERRLAKNRRQKHVLGLSESIGDRYKRDVREATKYIETAMVIDKAMFDKRNGSSRAEVVHDAIQVANIADLYFRTLNTRVSVVYIETWSGGNQASIETGMEINRAIHNFNDYTIRKLYQITEDTIQMLTGETFQGGESGVAAHETVCSPKSVGISVDLNTYEPHLLAGTMAHMIGHNIGMKHDDGRENCFCRDWHGCIMAQSIVGADNVQPYKFSECSKADYEEALRSGHGICLFNKPNELETRLCGNRVIDDGEECDCGTLDDCPDIDPCCDPITCKLKAEAECASGPCCNECKLLPRGSICRESSNECDLPEVCSGETGQCPVDLYKKNGKPCANNQSFCFGGLCPDLNVQCTQVWGENGKAADMQCFEEFNSKGSINGHCGTDPAGHFVKCESRNVRCGSLQCQDGSTQPVIDGMDQSWSRTIIFIKGKEYECKATSGKVEGKDVPGMGLVHDGTSCGENLVCVNQTCTNVFPHVDQGKCPSNQHNLECSGNGVCTNINKCHCEIGWSGPDCSIQSYIPTPKPTTTSTETPGSKPTESANKHQKKETPYENYHGSNTVFLVVMLMSVVGGVFVVFALMALCYRSVVVHKNFSLCLRRKSTIQKCDPPYQRNPKPKTYTSIPGTLPPESAPLDANKILAFDCMPPYSSDAQRVLFQSQNNVGTTDGPRLKDHKLPLKRLGMEDEDGGTGAEDVVSFIDLPPNNLTKLPEKGILKKHGGYGGLDDGRMVEMQRTLNSLNGYHGALVQTLRTAAMHHSMSRVASGSGNLMNDESRKSLADCEYPDAYRKVSIDNGQDNIDNQEDDPEEDEPTTCGPIRIRSLHDILRQLEVHARHNSPSGSEDMRISEGEGDRHYKMDSSVCSESSQGSRRCSRVRDEDPRLVYGRYRQPASRSPYGTHQHMHQHSHQMHEEEGIYETADPDRGSNTRGETPDSESDAFIQAQQQLARWTSEDGVERRPPQQPPPSSSTAYPASTSPVKTTNNELNIQQRLPEEQLPIKQRGYYPSPPHNDNCHDNDTKIIKNAQSQQQLKLICPELRGIDVNHTPNNKKCPLDDNTSRDCNINNGNSNELNTNNTSDNENTALLTPTHFPEYKH</sequence>
<proteinExistence type="predicted"/>
<keyword evidence="8" id="KW-0862">Zinc</keyword>
<dbReference type="KEGG" id="fas:105268402"/>
<feature type="compositionally biased region" description="Basic and acidic residues" evidence="9">
    <location>
        <begin position="1078"/>
        <end position="1093"/>
    </location>
</feature>
<dbReference type="Proteomes" id="UP000694866">
    <property type="component" value="Unplaced"/>
</dbReference>
<feature type="compositionally biased region" description="Low complexity" evidence="9">
    <location>
        <begin position="1301"/>
        <end position="1317"/>
    </location>
</feature>
<feature type="disulfide bond" evidence="7">
    <location>
        <begin position="742"/>
        <end position="751"/>
    </location>
</feature>
<feature type="region of interest" description="Disordered" evidence="9">
    <location>
        <begin position="1068"/>
        <end position="1252"/>
    </location>
</feature>
<evidence type="ECO:0000256" key="10">
    <source>
        <dbReference type="SAM" id="Phobius"/>
    </source>
</evidence>
<dbReference type="PROSITE" id="PS00022">
    <property type="entry name" value="EGF_1"/>
    <property type="match status" value="1"/>
</dbReference>
<evidence type="ECO:0000256" key="5">
    <source>
        <dbReference type="ARBA" id="ARBA00023157"/>
    </source>
</evidence>
<feature type="transmembrane region" description="Helical" evidence="10">
    <location>
        <begin position="797"/>
        <end position="821"/>
    </location>
</feature>
<name>A0A9R1U2S8_9HYME</name>
<protein>
    <submittedName>
        <fullName evidence="16">Disintegrin and metalloproteinase domain-containing protein 33 isoform X1</fullName>
    </submittedName>
</protein>
<dbReference type="SUPFAM" id="SSF55486">
    <property type="entry name" value="Metalloproteases ('zincins'), catalytic domain"/>
    <property type="match status" value="1"/>
</dbReference>
<dbReference type="PANTHER" id="PTHR11905">
    <property type="entry name" value="ADAM A DISINTEGRIN AND METALLOPROTEASE DOMAIN"/>
    <property type="match status" value="1"/>
</dbReference>
<feature type="compositionally biased region" description="Polar residues" evidence="9">
    <location>
        <begin position="1214"/>
        <end position="1225"/>
    </location>
</feature>
<dbReference type="PANTHER" id="PTHR11905:SF237">
    <property type="entry name" value="MIND-MELD, ISOFORM J"/>
    <property type="match status" value="1"/>
</dbReference>
<feature type="binding site" evidence="8">
    <location>
        <position position="418"/>
    </location>
    <ligand>
        <name>Zn(2+)</name>
        <dbReference type="ChEBI" id="CHEBI:29105"/>
        <note>catalytic</note>
    </ligand>
</feature>
<evidence type="ECO:0000256" key="11">
    <source>
        <dbReference type="SAM" id="SignalP"/>
    </source>
</evidence>
<evidence type="ECO:0000259" key="12">
    <source>
        <dbReference type="PROSITE" id="PS50026"/>
    </source>
</evidence>
<evidence type="ECO:0000256" key="1">
    <source>
        <dbReference type="ARBA" id="ARBA00004479"/>
    </source>
</evidence>
<feature type="region of interest" description="Disordered" evidence="9">
    <location>
        <begin position="844"/>
        <end position="864"/>
    </location>
</feature>
<feature type="domain" description="Disintegrin" evidence="13">
    <location>
        <begin position="479"/>
        <end position="567"/>
    </location>
</feature>
<evidence type="ECO:0000259" key="14">
    <source>
        <dbReference type="PROSITE" id="PS50215"/>
    </source>
</evidence>
<keyword evidence="3 10" id="KW-1133">Transmembrane helix</keyword>
<keyword evidence="16" id="KW-0482">Metalloprotease</keyword>
<dbReference type="GO" id="GO:0006508">
    <property type="term" value="P:proteolysis"/>
    <property type="evidence" value="ECO:0007669"/>
    <property type="project" value="InterPro"/>
</dbReference>
<feature type="region of interest" description="Disordered" evidence="9">
    <location>
        <begin position="1301"/>
        <end position="1331"/>
    </location>
</feature>
<comment type="subcellular location">
    <subcellularLocation>
        <location evidence="1">Membrane</location>
        <topology evidence="1">Single-pass type I membrane protein</topology>
    </subcellularLocation>
</comment>
<dbReference type="GeneID" id="105268402"/>
<dbReference type="Pfam" id="PF01562">
    <property type="entry name" value="Pep_M12B_propep"/>
    <property type="match status" value="1"/>
</dbReference>
<dbReference type="PROSITE" id="PS50026">
    <property type="entry name" value="EGF_3"/>
    <property type="match status" value="1"/>
</dbReference>
<feature type="signal peptide" evidence="11">
    <location>
        <begin position="1"/>
        <end position="21"/>
    </location>
</feature>
<dbReference type="SMART" id="SM00050">
    <property type="entry name" value="DISIN"/>
    <property type="match status" value="1"/>
</dbReference>
<feature type="region of interest" description="Disordered" evidence="9">
    <location>
        <begin position="762"/>
        <end position="788"/>
    </location>
</feature>
<dbReference type="Pfam" id="PF07974">
    <property type="entry name" value="EGF_2"/>
    <property type="match status" value="1"/>
</dbReference>
<comment type="caution">
    <text evidence="7">Lacks conserved residue(s) required for the propagation of feature annotation.</text>
</comment>
<dbReference type="PROSITE" id="PS01186">
    <property type="entry name" value="EGF_2"/>
    <property type="match status" value="1"/>
</dbReference>
<feature type="domain" description="Peptidase M12B" evidence="14">
    <location>
        <begin position="270"/>
        <end position="474"/>
    </location>
</feature>
<dbReference type="CDD" id="cd04269">
    <property type="entry name" value="ZnMc_adamalysin_II_like"/>
    <property type="match status" value="1"/>
</dbReference>
<dbReference type="InterPro" id="IPR018358">
    <property type="entry name" value="Disintegrin_CS"/>
</dbReference>
<dbReference type="PROSITE" id="PS50215">
    <property type="entry name" value="ADAM_MEPRO"/>
    <property type="match status" value="1"/>
</dbReference>
<evidence type="ECO:0000256" key="9">
    <source>
        <dbReference type="SAM" id="MobiDB-lite"/>
    </source>
</evidence>
<feature type="compositionally biased region" description="Acidic residues" evidence="9">
    <location>
        <begin position="1036"/>
        <end position="1047"/>
    </location>
</feature>
<feature type="disulfide bond" evidence="6">
    <location>
        <begin position="539"/>
        <end position="559"/>
    </location>
</feature>
<dbReference type="Pfam" id="PF01421">
    <property type="entry name" value="Reprolysin"/>
    <property type="match status" value="1"/>
</dbReference>
<evidence type="ECO:0000256" key="8">
    <source>
        <dbReference type="PROSITE-ProRule" id="PRU00276"/>
    </source>
</evidence>
<dbReference type="InterPro" id="IPR001590">
    <property type="entry name" value="Peptidase_M12B"/>
</dbReference>
<feature type="domain" description="EGF-like" evidence="12">
    <location>
        <begin position="715"/>
        <end position="752"/>
    </location>
</feature>
<gene>
    <name evidence="16" type="primary">mmd</name>
</gene>
<evidence type="ECO:0000256" key="4">
    <source>
        <dbReference type="ARBA" id="ARBA00023136"/>
    </source>
</evidence>
<feature type="binding site" evidence="8">
    <location>
        <position position="408"/>
    </location>
    <ligand>
        <name>Zn(2+)</name>
        <dbReference type="ChEBI" id="CHEBI:29105"/>
        <note>catalytic</note>
    </ligand>
</feature>
<dbReference type="GO" id="GO:0046872">
    <property type="term" value="F:metal ion binding"/>
    <property type="evidence" value="ECO:0007669"/>
    <property type="project" value="UniProtKB-KW"/>
</dbReference>
<dbReference type="InterPro" id="IPR000742">
    <property type="entry name" value="EGF"/>
</dbReference>
<keyword evidence="5 7" id="KW-1015">Disulfide bond</keyword>
<evidence type="ECO:0000313" key="15">
    <source>
        <dbReference type="Proteomes" id="UP000694866"/>
    </source>
</evidence>
<dbReference type="GO" id="GO:0004222">
    <property type="term" value="F:metalloendopeptidase activity"/>
    <property type="evidence" value="ECO:0007669"/>
    <property type="project" value="InterPro"/>
</dbReference>
<feature type="compositionally biased region" description="Basic and acidic residues" evidence="9">
    <location>
        <begin position="1186"/>
        <end position="1195"/>
    </location>
</feature>
<evidence type="ECO:0000259" key="13">
    <source>
        <dbReference type="PROSITE" id="PS50214"/>
    </source>
</evidence>
<dbReference type="FunFam" id="4.10.70.10:FF:000001">
    <property type="entry name" value="Disintegrin and metalloproteinase domain-containing protein 22"/>
    <property type="match status" value="1"/>
</dbReference>
<dbReference type="SUPFAM" id="SSF57552">
    <property type="entry name" value="Blood coagulation inhibitor (disintegrin)"/>
    <property type="match status" value="1"/>
</dbReference>
<dbReference type="InterPro" id="IPR024079">
    <property type="entry name" value="MetalloPept_cat_dom_sf"/>
</dbReference>
<dbReference type="InterPro" id="IPR006586">
    <property type="entry name" value="ADAM_Cys-rich"/>
</dbReference>
<dbReference type="InterPro" id="IPR001762">
    <property type="entry name" value="Disintegrin_dom"/>
</dbReference>
<dbReference type="SMART" id="SM00608">
    <property type="entry name" value="ACR"/>
    <property type="match status" value="1"/>
</dbReference>
<keyword evidence="2 10" id="KW-0812">Transmembrane</keyword>
<keyword evidence="16" id="KW-0378">Hydrolase</keyword>
<dbReference type="PROSITE" id="PS00427">
    <property type="entry name" value="DISINTEGRIN_1"/>
    <property type="match status" value="1"/>
</dbReference>
<keyword evidence="15" id="KW-1185">Reference proteome</keyword>
<evidence type="ECO:0000256" key="3">
    <source>
        <dbReference type="ARBA" id="ARBA00022989"/>
    </source>
</evidence>
<dbReference type="Pfam" id="PF00200">
    <property type="entry name" value="Disintegrin"/>
    <property type="match status" value="1"/>
</dbReference>
<evidence type="ECO:0000256" key="6">
    <source>
        <dbReference type="PROSITE-ProRule" id="PRU00068"/>
    </source>
</evidence>
<reference evidence="16" key="1">
    <citation type="submission" date="2025-08" db="UniProtKB">
        <authorList>
            <consortium name="RefSeq"/>
        </authorList>
    </citation>
    <scope>IDENTIFICATION</scope>
    <source>
        <strain evidence="16">USDA-PBARC FA_bdor</strain>
        <tissue evidence="16">Whole organism</tissue>
    </source>
</reference>
<dbReference type="Gene3D" id="2.10.25.10">
    <property type="entry name" value="Laminin"/>
    <property type="match status" value="1"/>
</dbReference>
<keyword evidence="8" id="KW-0479">Metal-binding</keyword>
<dbReference type="InterPro" id="IPR002870">
    <property type="entry name" value="Peptidase_M12B_N"/>
</dbReference>
<dbReference type="CTD" id="23531"/>
<feature type="region of interest" description="Disordered" evidence="9">
    <location>
        <begin position="1028"/>
        <end position="1052"/>
    </location>
</feature>
<dbReference type="RefSeq" id="XP_011306239.1">
    <property type="nucleotide sequence ID" value="XM_011307937.1"/>
</dbReference>
<dbReference type="InterPro" id="IPR013111">
    <property type="entry name" value="EGF_extracell"/>
</dbReference>
<dbReference type="OrthoDB" id="5951731at2759"/>
<feature type="compositionally biased region" description="Polar residues" evidence="9">
    <location>
        <begin position="1096"/>
        <end position="1106"/>
    </location>
</feature>
<evidence type="ECO:0000256" key="2">
    <source>
        <dbReference type="ARBA" id="ARBA00022692"/>
    </source>
</evidence>
<keyword evidence="4 10" id="KW-0472">Membrane</keyword>
<dbReference type="InterPro" id="IPR036436">
    <property type="entry name" value="Disintegrin_dom_sf"/>
</dbReference>
<dbReference type="PROSITE" id="PS50214">
    <property type="entry name" value="DISINTEGRIN_2"/>
    <property type="match status" value="1"/>
</dbReference>